<accession>A0A9Q5JHE8</accession>
<evidence type="ECO:0000313" key="3">
    <source>
        <dbReference type="Proteomes" id="UP000177273"/>
    </source>
</evidence>
<reference evidence="3" key="1">
    <citation type="submission" date="2016-09" db="EMBL/GenBank/DDBJ databases">
        <title>Draft genome sequence of a novel species of the family Streptococcaceae isolated from flowers.</title>
        <authorList>
            <person name="Chuah L.-O."/>
            <person name="Yap K.-P."/>
            <person name="Thong K.L."/>
            <person name="Liong M.T."/>
            <person name="Ahmad R."/>
            <person name="Rusul G."/>
        </authorList>
    </citation>
    <scope>NUCLEOTIDE SEQUENCE [LARGE SCALE GENOMIC DNA]</scope>
    <source>
        <strain evidence="3">HibF3</strain>
    </source>
</reference>
<dbReference type="AlphaFoldDB" id="A0A9Q5JHE8"/>
<sequence>MKKMSLVLLAVLFSVFSYTSTANADQVTHKMNLSTPLAMAPSSIYFDNVSNRGSNGPEFIFYQVNWYGTSYRGYLAKSIRHKVNGVAGNNTVYAGYVYRIDLLLPLPY</sequence>
<organism evidence="2 3">
    <name type="scientific">Floricoccus penangensis</name>
    <dbReference type="NCBI Taxonomy" id="1859475"/>
    <lineage>
        <taxon>Bacteria</taxon>
        <taxon>Bacillati</taxon>
        <taxon>Bacillota</taxon>
        <taxon>Bacilli</taxon>
        <taxon>Lactobacillales</taxon>
        <taxon>Streptococcaceae</taxon>
        <taxon>Floricoccus</taxon>
    </lineage>
</organism>
<dbReference type="RefSeq" id="WP_070787347.1">
    <property type="nucleotide sequence ID" value="NZ_MKIQ01000005.1"/>
</dbReference>
<keyword evidence="3" id="KW-1185">Reference proteome</keyword>
<name>A0A9Q5JHE8_9LACT</name>
<feature type="chain" id="PRO_5040383757" evidence="1">
    <location>
        <begin position="25"/>
        <end position="108"/>
    </location>
</feature>
<evidence type="ECO:0000256" key="1">
    <source>
        <dbReference type="SAM" id="SignalP"/>
    </source>
</evidence>
<dbReference type="EMBL" id="MKIQ01000005">
    <property type="protein sequence ID" value="OFI47570.1"/>
    <property type="molecule type" value="Genomic_DNA"/>
</dbReference>
<dbReference type="Proteomes" id="UP000177273">
    <property type="component" value="Unassembled WGS sequence"/>
</dbReference>
<comment type="caution">
    <text evidence="2">The sequence shown here is derived from an EMBL/GenBank/DDBJ whole genome shotgun (WGS) entry which is preliminary data.</text>
</comment>
<feature type="signal peptide" evidence="1">
    <location>
        <begin position="1"/>
        <end position="24"/>
    </location>
</feature>
<protein>
    <submittedName>
        <fullName evidence="2">Uncharacterized protein</fullName>
    </submittedName>
</protein>
<proteinExistence type="predicted"/>
<gene>
    <name evidence="2" type="ORF">BG262_09610</name>
</gene>
<keyword evidence="1" id="KW-0732">Signal</keyword>
<evidence type="ECO:0000313" key="2">
    <source>
        <dbReference type="EMBL" id="OFI47570.1"/>
    </source>
</evidence>